<gene>
    <name evidence="1" type="ORF">FCALED_LOCUS3841</name>
</gene>
<keyword evidence="2" id="KW-1185">Reference proteome</keyword>
<protein>
    <submittedName>
        <fullName evidence="1">14922_t:CDS:1</fullName>
    </submittedName>
</protein>
<reference evidence="1" key="1">
    <citation type="submission" date="2021-06" db="EMBL/GenBank/DDBJ databases">
        <authorList>
            <person name="Kallberg Y."/>
            <person name="Tangrot J."/>
            <person name="Rosling A."/>
        </authorList>
    </citation>
    <scope>NUCLEOTIDE SEQUENCE</scope>
    <source>
        <strain evidence="1">UK204</strain>
    </source>
</reference>
<name>A0A9N8ZPY9_9GLOM</name>
<dbReference type="EMBL" id="CAJVPQ010000702">
    <property type="protein sequence ID" value="CAG8503762.1"/>
    <property type="molecule type" value="Genomic_DNA"/>
</dbReference>
<proteinExistence type="predicted"/>
<evidence type="ECO:0000313" key="2">
    <source>
        <dbReference type="Proteomes" id="UP000789570"/>
    </source>
</evidence>
<organism evidence="1 2">
    <name type="scientific">Funneliformis caledonium</name>
    <dbReference type="NCBI Taxonomy" id="1117310"/>
    <lineage>
        <taxon>Eukaryota</taxon>
        <taxon>Fungi</taxon>
        <taxon>Fungi incertae sedis</taxon>
        <taxon>Mucoromycota</taxon>
        <taxon>Glomeromycotina</taxon>
        <taxon>Glomeromycetes</taxon>
        <taxon>Glomerales</taxon>
        <taxon>Glomeraceae</taxon>
        <taxon>Funneliformis</taxon>
    </lineage>
</organism>
<comment type="caution">
    <text evidence="1">The sequence shown here is derived from an EMBL/GenBank/DDBJ whole genome shotgun (WGS) entry which is preliminary data.</text>
</comment>
<evidence type="ECO:0000313" key="1">
    <source>
        <dbReference type="EMBL" id="CAG8503762.1"/>
    </source>
</evidence>
<sequence>MSAYMHKKKYKLAMKLLQLTLTNRELTQYQRDKHDHVDLEMPMTKLRLKLLQNAL</sequence>
<dbReference type="AlphaFoldDB" id="A0A9N8ZPY9"/>
<dbReference type="Proteomes" id="UP000789570">
    <property type="component" value="Unassembled WGS sequence"/>
</dbReference>
<accession>A0A9N8ZPY9</accession>